<dbReference type="Gene3D" id="1.10.260.40">
    <property type="entry name" value="lambda repressor-like DNA-binding domains"/>
    <property type="match status" value="1"/>
</dbReference>
<gene>
    <name evidence="2" type="ORF">A4V09_00565</name>
</gene>
<dbReference type="PROSITE" id="PS50943">
    <property type="entry name" value="HTH_CROC1"/>
    <property type="match status" value="1"/>
</dbReference>
<evidence type="ECO:0000259" key="1">
    <source>
        <dbReference type="PROSITE" id="PS50943"/>
    </source>
</evidence>
<dbReference type="OrthoDB" id="2735991at2"/>
<protein>
    <submittedName>
        <fullName evidence="2">Transcriptional regulator</fullName>
    </submittedName>
</protein>
<dbReference type="SMART" id="SM00530">
    <property type="entry name" value="HTH_XRE"/>
    <property type="match status" value="1"/>
</dbReference>
<dbReference type="STRING" id="1796616.A4V09_00565"/>
<dbReference type="RefSeq" id="WP_018597928.1">
    <property type="nucleotide sequence ID" value="NZ_CP015405.2"/>
</dbReference>
<proteinExistence type="predicted"/>
<dbReference type="InterPro" id="IPR010982">
    <property type="entry name" value="Lambda_DNA-bd_dom_sf"/>
</dbReference>
<dbReference type="GeneID" id="75052202"/>
<dbReference type="Proteomes" id="UP000092574">
    <property type="component" value="Chromosome"/>
</dbReference>
<name>A0A1C7I753_9FIRM</name>
<sequence>MELNERIKYLRNELKLRQDDFGSKINLTKFAISNYENGRTGIPDRVINDICREFGVNEDWLRDGDGEMFEQLTDKEKLMKYTGMLLRGEDSIIVSAIQALIITYEQLDDASKATLEKIATQYIENFKKSQ</sequence>
<keyword evidence="3" id="KW-1185">Reference proteome</keyword>
<reference evidence="2" key="1">
    <citation type="submission" date="2017-04" db="EMBL/GenBank/DDBJ databases">
        <title>Complete Genome Sequences of Twelve Strains of a Stable Defined Moderately Diverse Mouse Microbiota 2 (sDMDMm2).</title>
        <authorList>
            <person name="Uchimura Y."/>
            <person name="Wyss M."/>
            <person name="Brugiroux S."/>
            <person name="Limenitakis J.P."/>
            <person name="Stecher B."/>
            <person name="McCoy K.D."/>
            <person name="Macpherson A.J."/>
        </authorList>
    </citation>
    <scope>NUCLEOTIDE SEQUENCE</scope>
    <source>
        <strain evidence="2">YL58</strain>
    </source>
</reference>
<accession>A0A1C7I753</accession>
<evidence type="ECO:0000313" key="3">
    <source>
        <dbReference type="Proteomes" id="UP000092574"/>
    </source>
</evidence>
<feature type="domain" description="HTH cro/C1-type" evidence="1">
    <location>
        <begin position="7"/>
        <end position="61"/>
    </location>
</feature>
<evidence type="ECO:0000313" key="2">
    <source>
        <dbReference type="EMBL" id="ANU74399.1"/>
    </source>
</evidence>
<dbReference type="InterPro" id="IPR001387">
    <property type="entry name" value="Cro/C1-type_HTH"/>
</dbReference>
<organism evidence="2 3">
    <name type="scientific">Blautia pseudococcoides</name>
    <dbReference type="NCBI Taxonomy" id="1796616"/>
    <lineage>
        <taxon>Bacteria</taxon>
        <taxon>Bacillati</taxon>
        <taxon>Bacillota</taxon>
        <taxon>Clostridia</taxon>
        <taxon>Lachnospirales</taxon>
        <taxon>Lachnospiraceae</taxon>
        <taxon>Blautia</taxon>
    </lineage>
</organism>
<dbReference type="CDD" id="cd00093">
    <property type="entry name" value="HTH_XRE"/>
    <property type="match status" value="1"/>
</dbReference>
<dbReference type="Pfam" id="PF12844">
    <property type="entry name" value="HTH_19"/>
    <property type="match status" value="1"/>
</dbReference>
<dbReference type="GO" id="GO:0003677">
    <property type="term" value="F:DNA binding"/>
    <property type="evidence" value="ECO:0007669"/>
    <property type="project" value="InterPro"/>
</dbReference>
<dbReference type="AlphaFoldDB" id="A0A1C7I753"/>
<dbReference type="KEGG" id="byl:A4V09_00565"/>
<dbReference type="EMBL" id="CP015405">
    <property type="protein sequence ID" value="ANU74399.1"/>
    <property type="molecule type" value="Genomic_DNA"/>
</dbReference>
<dbReference type="SUPFAM" id="SSF47413">
    <property type="entry name" value="lambda repressor-like DNA-binding domains"/>
    <property type="match status" value="1"/>
</dbReference>